<evidence type="ECO:0000313" key="1">
    <source>
        <dbReference type="EMBL" id="EYB93716.1"/>
    </source>
</evidence>
<dbReference type="AlphaFoldDB" id="A0A016STI3"/>
<evidence type="ECO:0000313" key="2">
    <source>
        <dbReference type="Proteomes" id="UP000024635"/>
    </source>
</evidence>
<name>A0A016STI3_9BILA</name>
<comment type="caution">
    <text evidence="1">The sequence shown here is derived from an EMBL/GenBank/DDBJ whole genome shotgun (WGS) entry which is preliminary data.</text>
</comment>
<gene>
    <name evidence="1" type="primary">Acey_s0179.g710</name>
    <name evidence="1" type="synonym">Acey-K01A11.2</name>
    <name evidence="1" type="ORF">Y032_0179g710</name>
</gene>
<dbReference type="Gene3D" id="3.40.50.150">
    <property type="entry name" value="Vaccinia Virus protein VP39"/>
    <property type="match status" value="1"/>
</dbReference>
<dbReference type="STRING" id="53326.A0A016STI3"/>
<sequence>MPLKISEIEMKWADDELVKKRLAEEGFSNDEALKEVTRSDRTTHVYEGGFKVGQHFEFPCVSSYVAVYLFNRYPCLINRSGNAATICATWWMLSHLLLQEDGCWNLAWLWCWVAGHSLCTSWCCTCHVSRFYALLCNYYNIFGYDVIVTSETIYNSEDYEALHDAFDYALSPTGVIWVAAKIFYFGVGGNVPLFMEYVEKRGVFRATMKQTIQADVMRAIVELRRV</sequence>
<dbReference type="InterPro" id="IPR029063">
    <property type="entry name" value="SAM-dependent_MTases_sf"/>
</dbReference>
<accession>A0A016STI3</accession>
<dbReference type="OrthoDB" id="407325at2759"/>
<dbReference type="Proteomes" id="UP000024635">
    <property type="component" value="Unassembled WGS sequence"/>
</dbReference>
<dbReference type="EMBL" id="JARK01001515">
    <property type="protein sequence ID" value="EYB93716.1"/>
    <property type="molecule type" value="Genomic_DNA"/>
</dbReference>
<organism evidence="1 2">
    <name type="scientific">Ancylostoma ceylanicum</name>
    <dbReference type="NCBI Taxonomy" id="53326"/>
    <lineage>
        <taxon>Eukaryota</taxon>
        <taxon>Metazoa</taxon>
        <taxon>Ecdysozoa</taxon>
        <taxon>Nematoda</taxon>
        <taxon>Chromadorea</taxon>
        <taxon>Rhabditida</taxon>
        <taxon>Rhabditina</taxon>
        <taxon>Rhabditomorpha</taxon>
        <taxon>Strongyloidea</taxon>
        <taxon>Ancylostomatidae</taxon>
        <taxon>Ancylostomatinae</taxon>
        <taxon>Ancylostoma</taxon>
    </lineage>
</organism>
<proteinExistence type="predicted"/>
<keyword evidence="2" id="KW-1185">Reference proteome</keyword>
<reference evidence="2" key="1">
    <citation type="journal article" date="2015" name="Nat. Genet.">
        <title>The genome and transcriptome of the zoonotic hookworm Ancylostoma ceylanicum identify infection-specific gene families.</title>
        <authorList>
            <person name="Schwarz E.M."/>
            <person name="Hu Y."/>
            <person name="Antoshechkin I."/>
            <person name="Miller M.M."/>
            <person name="Sternberg P.W."/>
            <person name="Aroian R.V."/>
        </authorList>
    </citation>
    <scope>NUCLEOTIDE SEQUENCE</scope>
    <source>
        <strain evidence="2">HY135</strain>
    </source>
</reference>
<protein>
    <submittedName>
        <fullName evidence="1">Uncharacterized protein</fullName>
    </submittedName>
</protein>